<feature type="region of interest" description="Disordered" evidence="1">
    <location>
        <begin position="2857"/>
        <end position="2877"/>
    </location>
</feature>
<gene>
    <name evidence="2" type="ORF">CAUJ_LOCUS6152</name>
</gene>
<feature type="region of interest" description="Disordered" evidence="1">
    <location>
        <begin position="2582"/>
        <end position="2627"/>
    </location>
</feature>
<feature type="compositionally biased region" description="Polar residues" evidence="1">
    <location>
        <begin position="920"/>
        <end position="929"/>
    </location>
</feature>
<feature type="compositionally biased region" description="Polar residues" evidence="1">
    <location>
        <begin position="1969"/>
        <end position="1997"/>
    </location>
</feature>
<sequence length="2877" mass="324675">MDAEATPTRIGIVSLNLRQNRHTHCAAFGLVASALLFRLSFPLPPLGFWRLLAAPVTEDVYLASVLYTVDRLIRVCGGCNNPRPRLSTTGLHFNRKPHNFHARCIPENPTDSQKEENTVVTQILEQIVRWDTPDEHGAPRSCVPTKSGKSPFVTVYQHLFCVTNAMKHAPKEIYAIGPFAKDVLNTTHCTDMLLAPLTIELEMLSDVSFNVVSKKFWADTAKAVEKITDHPDEFCRPMTCRVYLRRTSPWSVGVVILPDDMSQLHDIGTLPVIVGVCAMPPLAYSIGLNHFSKKLMQGPLKVFPNEWMMKTNLPSDNLRYISVQEPVMRTFSSYFEEKILARVRLLSVFRTARKGVELSSTAMECLQEEGISIELEMESVPDALKTFCRHLHHQDLIKNVACLQIVPRPVTKLVYELPGKGEPDADAKDCCNDESNLNDVFESVLYETFKAVPGIGGLYFCDFETQDIRTKKSLAAENAKRAQAADLVFDEEDKPLMVRPLAVEDKTKRHSISQSDGSNIDEELALDEASEADPCDLSDMVGRAPLFLQFQCTLLYPDKDATTDSFCIEFMPVCVHQLLNKSTVKPTGDYDLKKVDVCLEIVAIANIPSDDAPKKKKKKVKFAQRRRIRDSEDIESADSRAKAFYQLLPMREREALRHLIKNMNGVLELERILTASRKGDVTVEKLKMISRFISKECILNRQVGQMEEKTKSVSLVIQSDLALKRLMERLDGLSLQYATLVRCGQSNVFYCCKVDDKAAFEKIQLEEMSRKNSAMSLMQCQAQCQHDGEAHDDLPAGISASNFVGLHSEMADSPRNRFGSDARSCRSTLAVDDSFDFSELSRRDHLFDFWLILTVDKSFILQFCQRYKERHSRIPELAWRECRHTLRRINQELLLERMLETRECDSLLLATDDPFKQDNDSGNEGSQTDPPIMDEARFTFPPGYFACNVMNEMWFKVPVRLLSSSQQSALLSAYQALKPAMVQFAVRNRKNTYVLKDLNGNVVYMQIHISTETYGLLRIQDREPKKRKMQEAGHRMNSEILMTISGVEPPTPEIVGQLRDAVTKRLEHASLQVLLQLLAKNPSMRLETYDVQFLQRDAPHCSDTKFMSLPAVCQGYLASFFYYVNQHMQALMSIAKYRDEASGASSRHASVSRTMPPSIAITSASASMAPIHMTRRANTINSSSGFTFISKALSQRTAPAKIGRSPSIAASAAPVSSVSFGGFSSSLASSSNRFQPYPPLSGDLPHNYSPLFYLSLKPPKARSTEDGIAVVELRIVNKDGSVAGPLIEGRNNNSSHQTFAPYLEGQQKLAKFAELTKTVRCDCPDPDDPDVCGYLQVIVWKTGSVSIEDLQSQVQGAVASALCDIVTEFGYLNTSAIIESGAVIPSSPGAFTTVQHSKSISNKLGSPAEKRSLLRKRDSYDHHIHPPSTPQSDTSLFRKNTMFSFDNGMSLNAGKRGSNASDLDKLSIRDDFRESQRMPDFISQRTVQRLVDWFQYVVQMPGDTTSVYEDVFEMDCPLSPATPLHVVRDRIASHFGTADVLREDVFLCSYVRDHRASISIPTNSSPSVVQTTSSDLGGGKFEVVQGDPRANVLGDFGVEVPDEPSIDYVMISFIKEVAVETQRFGFDPVGHAPDMLKRLANNTSASCFAPYSEENSFIPRQRIMIGYLQGTIFTVYFYNFHPSAINFVRGAFNYTGLWHTTRARLLREIGLHKAGITHLSPLQPTPENAYQTLVWFDPAQLVSKEFPPDNLTIPEFAKLPPEYSRLLFRMYRQPHEIRTKNCRRNAVARRLPKRFQADGECLMKKNFTQMLSLREKLKNRLNCVRQVTLLHDRLSKGEKDVTEAEFFQLLGSRKERSVVEGEEGRKPHRGPRRRERPVKKIKRGVALDGVSRNAAQLVHYVHTPVLFFPSWRKKIAEIRAGSTGLMYPPLPTENIREEPVVVAQEAFATRSKKMSQARPPQPPPPSMSLLRNRSNTASTRNPSTTMSRHVSRQTTRPSTEDEGFSMVGGGMASTQAKIKTLYILVNDYAKYMETEGFKVLEVTKRSKLTDHRNWFKLTMKPGCTYSPWIVLFKASPGGLLFVTLTFSAPYFSIRLYELDRSRFATADYFLQDKMLANLNQREELGELVQQFKLSCHAHSFAYDFHLRVLSKHLVGKSTEEPLFSPHFNTIAFLGDFIEYYGCRPLNTRNCVYEERVEQPLDQSVTGDDLWTHLLHRHPELNFTGVFKLKRRDILRVVLYEKTDRVLNQPEPQIKLLFFTMFVDNSNVLPLIEDWIPTGKKRKRGRRRIMHLVGGAFRHVNESDDESLSPEDVSESTPTREVESESFDDAGSEGSMTTVLFVDDEEERSRLMSMIRLSGGKGVDPETGLTVATNLFGYQNVEVDTTNFDVPTTSSMSASSVRKRSSDSLLRGQAPPAPPFLRLRTRASRNLPPLPIPPRRPLDDDELSTSPTASTPITAIPAALYKVRFPDESTPSQASPPPPNEFPFPIPLPLEDWDLPVGPDYVSPTPREVSMPIPMPIAEHINPKDFPECSSSSASMRRRYASGKTWQELQQPPKPPAQTSFDAEEILNAEEALDTLDENEPFPFQRGAAQDSISSLRRHRKPPPPPPPPTTTTTPATTSEEAIPDESITYIQYQSSRQRSVQRELEDVTTQYRHHLKRIIADGQVQCRTDQLWNKAKEMPTPREIKPESTLARIFSAFRQKTTDPYEDVRCVQNFSLTAQEMTALLMMVRLKPLKDYADRADKVLEKMGSARLCRFLLLRFGASRCRFFDFPKVARKYMMVINDEDPNLVFFLYADGAEAPTLWAAFKEDPEAGEAMPMTEFQKQRWTKAVKELCTCVVGFVWSDLILHPFSTTNENETSNPPKFEYSPPSPQT</sequence>
<dbReference type="GO" id="GO:0005777">
    <property type="term" value="C:peroxisome"/>
    <property type="evidence" value="ECO:0007669"/>
    <property type="project" value="InterPro"/>
</dbReference>
<organism evidence="2 3">
    <name type="scientific">Caenorhabditis auriculariae</name>
    <dbReference type="NCBI Taxonomy" id="2777116"/>
    <lineage>
        <taxon>Eukaryota</taxon>
        <taxon>Metazoa</taxon>
        <taxon>Ecdysozoa</taxon>
        <taxon>Nematoda</taxon>
        <taxon>Chromadorea</taxon>
        <taxon>Rhabditida</taxon>
        <taxon>Rhabditina</taxon>
        <taxon>Rhabditomorpha</taxon>
        <taxon>Rhabditoidea</taxon>
        <taxon>Rhabditidae</taxon>
        <taxon>Peloderinae</taxon>
        <taxon>Caenorhabditis</taxon>
    </lineage>
</organism>
<dbReference type="PANTHER" id="PTHR14918:SF3">
    <property type="entry name" value="KICSTOR COMPLEX PROTEIN SZT2"/>
    <property type="match status" value="1"/>
</dbReference>
<dbReference type="EMBL" id="CAJGYM010000014">
    <property type="protein sequence ID" value="CAD6190233.1"/>
    <property type="molecule type" value="Genomic_DNA"/>
</dbReference>
<dbReference type="PANTHER" id="PTHR14918">
    <property type="entry name" value="KICSTOR COMPLEX PROTEIN SZT2"/>
    <property type="match status" value="1"/>
</dbReference>
<feature type="region of interest" description="Disordered" evidence="1">
    <location>
        <begin position="2300"/>
        <end position="2336"/>
    </location>
</feature>
<evidence type="ECO:0000313" key="2">
    <source>
        <dbReference type="EMBL" id="CAD6190233.1"/>
    </source>
</evidence>
<comment type="caution">
    <text evidence="2">The sequence shown here is derived from an EMBL/GenBank/DDBJ whole genome shotgun (WGS) entry which is preliminary data.</text>
</comment>
<feature type="compositionally biased region" description="Acidic residues" evidence="1">
    <location>
        <begin position="2302"/>
        <end position="2313"/>
    </location>
</feature>
<feature type="region of interest" description="Disordered" evidence="1">
    <location>
        <begin position="2521"/>
        <end position="2562"/>
    </location>
</feature>
<dbReference type="OrthoDB" id="5847756at2759"/>
<name>A0A8S1H506_9PELO</name>
<evidence type="ECO:0000256" key="1">
    <source>
        <dbReference type="SAM" id="MobiDB-lite"/>
    </source>
</evidence>
<feature type="region of interest" description="Disordered" evidence="1">
    <location>
        <begin position="1857"/>
        <end position="1879"/>
    </location>
</feature>
<proteinExistence type="predicted"/>
<reference evidence="2" key="1">
    <citation type="submission" date="2020-10" db="EMBL/GenBank/DDBJ databases">
        <authorList>
            <person name="Kikuchi T."/>
        </authorList>
    </citation>
    <scope>NUCLEOTIDE SEQUENCE</scope>
    <source>
        <strain evidence="2">NKZ352</strain>
    </source>
</reference>
<feature type="region of interest" description="Disordered" evidence="1">
    <location>
        <begin position="2387"/>
        <end position="2455"/>
    </location>
</feature>
<feature type="region of interest" description="Disordered" evidence="1">
    <location>
        <begin position="913"/>
        <end position="933"/>
    </location>
</feature>
<protein>
    <recommendedName>
        <fullName evidence="4">Protein SZT2</fullName>
    </recommendedName>
</protein>
<dbReference type="Proteomes" id="UP000835052">
    <property type="component" value="Unassembled WGS sequence"/>
</dbReference>
<evidence type="ECO:0000313" key="3">
    <source>
        <dbReference type="Proteomes" id="UP000835052"/>
    </source>
</evidence>
<dbReference type="InterPro" id="IPR033228">
    <property type="entry name" value="SZT2"/>
</dbReference>
<evidence type="ECO:0008006" key="4">
    <source>
        <dbReference type="Google" id="ProtNLM"/>
    </source>
</evidence>
<feature type="compositionally biased region" description="Basic residues" evidence="1">
    <location>
        <begin position="1866"/>
        <end position="1879"/>
    </location>
</feature>
<keyword evidence="3" id="KW-1185">Reference proteome</keyword>
<feature type="region of interest" description="Disordered" evidence="1">
    <location>
        <begin position="1948"/>
        <end position="2007"/>
    </location>
</feature>
<accession>A0A8S1H506</accession>